<proteinExistence type="predicted"/>
<sequence length="111" mass="12608">MRLTYRIRGRRKAQPKLVHVNRLWQFHGPGQYTWEDSEELSPTTNEDQTGDPGRTQCRTNPGMPTMNKEEEHCSLLAELNMAVEGDQSEVVTEVVTPREDSEDIPIAATTP</sequence>
<evidence type="ECO:0000256" key="1">
    <source>
        <dbReference type="SAM" id="MobiDB-lite"/>
    </source>
</evidence>
<protein>
    <submittedName>
        <fullName evidence="2">Uncharacterized protein</fullName>
    </submittedName>
</protein>
<comment type="caution">
    <text evidence="2">The sequence shown here is derived from an EMBL/GenBank/DDBJ whole genome shotgun (WGS) entry which is preliminary data.</text>
</comment>
<dbReference type="Proteomes" id="UP000747542">
    <property type="component" value="Unassembled WGS sequence"/>
</dbReference>
<dbReference type="AlphaFoldDB" id="A0A8J5MUB2"/>
<feature type="region of interest" description="Disordered" evidence="1">
    <location>
        <begin position="87"/>
        <end position="111"/>
    </location>
</feature>
<reference evidence="2" key="1">
    <citation type="journal article" date="2021" name="Sci. Adv.">
        <title>The American lobster genome reveals insights on longevity, neural, and immune adaptations.</title>
        <authorList>
            <person name="Polinski J.M."/>
            <person name="Zimin A.V."/>
            <person name="Clark K.F."/>
            <person name="Kohn A.B."/>
            <person name="Sadowski N."/>
            <person name="Timp W."/>
            <person name="Ptitsyn A."/>
            <person name="Khanna P."/>
            <person name="Romanova D.Y."/>
            <person name="Williams P."/>
            <person name="Greenwood S.J."/>
            <person name="Moroz L.L."/>
            <person name="Walt D.R."/>
            <person name="Bodnar A.G."/>
        </authorList>
    </citation>
    <scope>NUCLEOTIDE SEQUENCE</scope>
    <source>
        <strain evidence="2">GMGI-L3</strain>
    </source>
</reference>
<name>A0A8J5MUB2_HOMAM</name>
<dbReference type="EMBL" id="JAHLQT010025476">
    <property type="protein sequence ID" value="KAG7164363.1"/>
    <property type="molecule type" value="Genomic_DNA"/>
</dbReference>
<gene>
    <name evidence="2" type="ORF">Hamer_G003541</name>
</gene>
<keyword evidence="3" id="KW-1185">Reference proteome</keyword>
<accession>A0A8J5MUB2</accession>
<evidence type="ECO:0000313" key="3">
    <source>
        <dbReference type="Proteomes" id="UP000747542"/>
    </source>
</evidence>
<organism evidence="2 3">
    <name type="scientific">Homarus americanus</name>
    <name type="common">American lobster</name>
    <dbReference type="NCBI Taxonomy" id="6706"/>
    <lineage>
        <taxon>Eukaryota</taxon>
        <taxon>Metazoa</taxon>
        <taxon>Ecdysozoa</taxon>
        <taxon>Arthropoda</taxon>
        <taxon>Crustacea</taxon>
        <taxon>Multicrustacea</taxon>
        <taxon>Malacostraca</taxon>
        <taxon>Eumalacostraca</taxon>
        <taxon>Eucarida</taxon>
        <taxon>Decapoda</taxon>
        <taxon>Pleocyemata</taxon>
        <taxon>Astacidea</taxon>
        <taxon>Nephropoidea</taxon>
        <taxon>Nephropidae</taxon>
        <taxon>Homarus</taxon>
    </lineage>
</organism>
<feature type="region of interest" description="Disordered" evidence="1">
    <location>
        <begin position="32"/>
        <end position="67"/>
    </location>
</feature>
<evidence type="ECO:0000313" key="2">
    <source>
        <dbReference type="EMBL" id="KAG7164363.1"/>
    </source>
</evidence>